<reference evidence="2" key="2">
    <citation type="submission" date="2022-02" db="EMBL/GenBank/DDBJ databases">
        <authorList>
            <person name="Elcheninov A.G."/>
            <person name="Sorokin D.Y."/>
            <person name="Kublanov I.V."/>
        </authorList>
    </citation>
    <scope>NUCLEOTIDE SEQUENCE</scope>
    <source>
        <strain evidence="2">AArc-St2</strain>
    </source>
</reference>
<gene>
    <name evidence="2" type="ORF">AArcSt2_07670</name>
</gene>
<evidence type="ECO:0000313" key="2">
    <source>
        <dbReference type="EMBL" id="MCL9816818.1"/>
    </source>
</evidence>
<sequence>MATFEIPISDRIDSEIDRLVHQGEFLNREQAIEELLTMGVSTYSTPNETEDGLDDGLFSQVTDDQQDPARRDDLNDGYSF</sequence>
<comment type="caution">
    <text evidence="2">The sequence shown here is derived from an EMBL/GenBank/DDBJ whole genome shotgun (WGS) entry which is preliminary data.</text>
</comment>
<evidence type="ECO:0000313" key="3">
    <source>
        <dbReference type="Proteomes" id="UP001203207"/>
    </source>
</evidence>
<name>A0AAE3FWU1_9EURY</name>
<dbReference type="AlphaFoldDB" id="A0AAE3FWU1"/>
<dbReference type="Pfam" id="PF23434">
    <property type="entry name" value="DUF7120"/>
    <property type="match status" value="1"/>
</dbReference>
<organism evidence="2 3">
    <name type="scientific">Natronocalculus amylovorans</name>
    <dbReference type="NCBI Taxonomy" id="2917812"/>
    <lineage>
        <taxon>Archaea</taxon>
        <taxon>Methanobacteriati</taxon>
        <taxon>Methanobacteriota</taxon>
        <taxon>Stenosarchaea group</taxon>
        <taxon>Halobacteria</taxon>
        <taxon>Halobacteriales</taxon>
        <taxon>Haloferacaceae</taxon>
        <taxon>Natronocalculus</taxon>
    </lineage>
</organism>
<proteinExistence type="predicted"/>
<keyword evidence="3" id="KW-1185">Reference proteome</keyword>
<accession>A0AAE3FWU1</accession>
<dbReference type="RefSeq" id="WP_174652278.1">
    <property type="nucleotide sequence ID" value="NZ_JAKRVX010000002.1"/>
</dbReference>
<evidence type="ECO:0000256" key="1">
    <source>
        <dbReference type="SAM" id="MobiDB-lite"/>
    </source>
</evidence>
<dbReference type="EMBL" id="JAKRVX010000002">
    <property type="protein sequence ID" value="MCL9816818.1"/>
    <property type="molecule type" value="Genomic_DNA"/>
</dbReference>
<reference evidence="2" key="1">
    <citation type="journal article" date="2022" name="Syst. Appl. Microbiol.">
        <title>Natronocalculus amylovorans gen. nov., sp. nov., and Natranaeroarchaeum aerophilus sp. nov., dominant culturable amylolytic natronoarchaea from hypersaline soda lakes in southwestern Siberia.</title>
        <authorList>
            <person name="Sorokin D.Y."/>
            <person name="Elcheninov A.G."/>
            <person name="Khizhniak T.V."/>
            <person name="Koenen M."/>
            <person name="Bale N.J."/>
            <person name="Damste J.S.S."/>
            <person name="Kublanov I.V."/>
        </authorList>
    </citation>
    <scope>NUCLEOTIDE SEQUENCE</scope>
    <source>
        <strain evidence="2">AArc-St2</strain>
    </source>
</reference>
<dbReference type="InterPro" id="IPR055544">
    <property type="entry name" value="DUF7120"/>
</dbReference>
<dbReference type="Proteomes" id="UP001203207">
    <property type="component" value="Unassembled WGS sequence"/>
</dbReference>
<protein>
    <submittedName>
        <fullName evidence="2">CopG family transcriptional regulator</fullName>
    </submittedName>
</protein>
<feature type="region of interest" description="Disordered" evidence="1">
    <location>
        <begin position="42"/>
        <end position="80"/>
    </location>
</feature>